<evidence type="ECO:0000313" key="3">
    <source>
        <dbReference type="EMBL" id="VEW11727.1"/>
    </source>
</evidence>
<proteinExistence type="predicted"/>
<evidence type="ECO:0000313" key="4">
    <source>
        <dbReference type="Proteomes" id="UP000216867"/>
    </source>
</evidence>
<dbReference type="EMBL" id="CP065682">
    <property type="protein sequence ID" value="QPS32518.1"/>
    <property type="molecule type" value="Genomic_DNA"/>
</dbReference>
<dbReference type="Proteomes" id="UP000216867">
    <property type="component" value="Unassembled WGS sequence"/>
</dbReference>
<dbReference type="InterPro" id="IPR024006">
    <property type="entry name" value="Alt_signal_exp_actinobact"/>
</dbReference>
<evidence type="ECO:0000313" key="5">
    <source>
        <dbReference type="Proteomes" id="UP000386281"/>
    </source>
</evidence>
<evidence type="ECO:0000313" key="2">
    <source>
        <dbReference type="EMBL" id="QPS32518.1"/>
    </source>
</evidence>
<sequence length="201" mass="21264">MTTRTSWRLPLLATAVLIAGTAAGGGTMALWKTAGNPAPATIIAGDLDVTAGETTWTETSSDVANSGRTIDPETFLVRQGDTVEMIQDFTTRIEGDNMSARIAVDWAEPAELPEGVTADYTVLDSTGTRLGEPTPVGSDLVLDENRLVTGNDGRTDDFSVAVTLDFADMSDRVGAESPVQVADLGRFTFTLDQVREPGARP</sequence>
<dbReference type="NCBIfam" id="TIGR04089">
    <property type="entry name" value="exp_by_SipW_III"/>
    <property type="match status" value="1"/>
</dbReference>
<evidence type="ECO:0000313" key="1">
    <source>
        <dbReference type="EMBL" id="PAK95876.1"/>
    </source>
</evidence>
<dbReference type="AlphaFoldDB" id="A0A269ZFX4"/>
<protein>
    <submittedName>
        <fullName evidence="3">Alternate signal-mediated exported protein, RER_14450 family</fullName>
    </submittedName>
    <submittedName>
        <fullName evidence="2">Alternate-type signal peptide domain-containing protein</fullName>
    </submittedName>
</protein>
<dbReference type="EMBL" id="NCWY01000005">
    <property type="protein sequence ID" value="PAK95876.1"/>
    <property type="molecule type" value="Genomic_DNA"/>
</dbReference>
<dbReference type="EMBL" id="CAACXN010000014">
    <property type="protein sequence ID" value="VEW11727.1"/>
    <property type="molecule type" value="Genomic_DNA"/>
</dbReference>
<dbReference type="KEGG" id="bcau:I6G59_10870"/>
<reference evidence="2 6" key="3">
    <citation type="submission" date="2020-12" db="EMBL/GenBank/DDBJ databases">
        <title>FDA dAtabase for Regulatory Grade micrObial Sequences (FDA-ARGOS): Supporting development and validation of Infectious Disease Dx tests.</title>
        <authorList>
            <person name="Sproer C."/>
            <person name="Gronow S."/>
            <person name="Severitt S."/>
            <person name="Schroder I."/>
            <person name="Tallon L."/>
            <person name="Sadzewicz L."/>
            <person name="Zhao X."/>
            <person name="Boylan J."/>
            <person name="Ott S."/>
            <person name="Bowen H."/>
            <person name="Vavikolanu K."/>
            <person name="Mehta A."/>
            <person name="Aluvathingal J."/>
            <person name="Nadendla S."/>
            <person name="Lowell S."/>
            <person name="Myers T."/>
            <person name="Yan Y."/>
            <person name="Sichtig H."/>
        </authorList>
    </citation>
    <scope>NUCLEOTIDE SEQUENCE [LARGE SCALE GENOMIC DNA]</scope>
    <source>
        <strain evidence="2 6">FDAARGOS_902</strain>
    </source>
</reference>
<dbReference type="Proteomes" id="UP000386281">
    <property type="component" value="Unassembled WGS sequence"/>
</dbReference>
<dbReference type="Proteomes" id="UP000594979">
    <property type="component" value="Chromosome"/>
</dbReference>
<name>A0A269ZFX4_9MICO</name>
<dbReference type="RefSeq" id="WP_095375782.1">
    <property type="nucleotide sequence ID" value="NZ_CAACXN010000014.1"/>
</dbReference>
<gene>
    <name evidence="1" type="ORF">B8X04_06355</name>
    <name evidence="2" type="ORF">I6G59_10870</name>
    <name evidence="3" type="ORF">NCTC12391_00895</name>
</gene>
<organism evidence="1 4">
    <name type="scientific">Brevibacterium casei</name>
    <dbReference type="NCBI Taxonomy" id="33889"/>
    <lineage>
        <taxon>Bacteria</taxon>
        <taxon>Bacillati</taxon>
        <taxon>Actinomycetota</taxon>
        <taxon>Actinomycetes</taxon>
        <taxon>Micrococcales</taxon>
        <taxon>Brevibacteriaceae</taxon>
        <taxon>Brevibacterium</taxon>
    </lineage>
</organism>
<reference evidence="1 4" key="1">
    <citation type="submission" date="2017-04" db="EMBL/GenBank/DDBJ databases">
        <title>Kefir bacterial isolates.</title>
        <authorList>
            <person name="Kim Y."/>
            <person name="Blasche S."/>
            <person name="Patil K.R."/>
        </authorList>
    </citation>
    <scope>NUCLEOTIDE SEQUENCE [LARGE SCALE GENOMIC DNA]</scope>
    <source>
        <strain evidence="1 4">OG2</strain>
    </source>
</reference>
<accession>A0A269ZFX4</accession>
<evidence type="ECO:0000313" key="6">
    <source>
        <dbReference type="Proteomes" id="UP000594979"/>
    </source>
</evidence>
<reference evidence="3 5" key="2">
    <citation type="submission" date="2019-02" db="EMBL/GenBank/DDBJ databases">
        <authorList>
            <consortium name="Pathogen Informatics"/>
        </authorList>
    </citation>
    <scope>NUCLEOTIDE SEQUENCE [LARGE SCALE GENOMIC DNA]</scope>
    <source>
        <strain evidence="3 5">3012STDY7078520</strain>
    </source>
</reference>